<sequence length="302" mass="35394">MRRFHIYIKFPIDLERHIASPQEGREFTLMLQIILDRADCEHGVKLYFEESNKQDFLNCLETILDLVCYTGAYEMKEAIQYLLFEANAKNWEDGPLHEQNEEKWPYYKEFNPHSRNFEESPAPVLKEITEKTVAIIDPVSERCLFLDILGSTSRNPIPVIRVSKDIKTDLINISVVTNFKELEIYFETQRIKRIYNHNDNRHIEGHARYIPGKSPLIGGNIGKINAESLLQSAIGDQHKHRYLINFDPANSAYIRYEDEGFQCQYHGYHLVQPGVRPHTRDTIAENEIPLRIISILEYRMKN</sequence>
<name>A0A847SQS3_9BACT</name>
<accession>A0A847SQS3</accession>
<comment type="caution">
    <text evidence="1">The sequence shown here is derived from an EMBL/GenBank/DDBJ whole genome shotgun (WGS) entry which is preliminary data.</text>
</comment>
<dbReference type="AlphaFoldDB" id="A0A847SQS3"/>
<proteinExistence type="predicted"/>
<dbReference type="Proteomes" id="UP000552864">
    <property type="component" value="Unassembled WGS sequence"/>
</dbReference>
<reference evidence="1 2" key="1">
    <citation type="submission" date="2020-04" db="EMBL/GenBank/DDBJ databases">
        <authorList>
            <person name="Yin C."/>
        </authorList>
    </citation>
    <scope>NUCLEOTIDE SEQUENCE [LARGE SCALE GENOMIC DNA]</scope>
    <source>
        <strain evidence="1 2">Ak56</strain>
    </source>
</reference>
<gene>
    <name evidence="1" type="ORF">HGH91_13615</name>
</gene>
<evidence type="ECO:0000313" key="1">
    <source>
        <dbReference type="EMBL" id="NLR79669.1"/>
    </source>
</evidence>
<protein>
    <submittedName>
        <fullName evidence="1">Uncharacterized protein</fullName>
    </submittedName>
</protein>
<dbReference type="EMBL" id="JABAHZ010000002">
    <property type="protein sequence ID" value="NLR79669.1"/>
    <property type="molecule type" value="Genomic_DNA"/>
</dbReference>
<organism evidence="1 2">
    <name type="scientific">Chitinophaga eiseniae</name>
    <dbReference type="NCBI Taxonomy" id="634771"/>
    <lineage>
        <taxon>Bacteria</taxon>
        <taxon>Pseudomonadati</taxon>
        <taxon>Bacteroidota</taxon>
        <taxon>Chitinophagia</taxon>
        <taxon>Chitinophagales</taxon>
        <taxon>Chitinophagaceae</taxon>
        <taxon>Chitinophaga</taxon>
    </lineage>
</organism>
<evidence type="ECO:0000313" key="2">
    <source>
        <dbReference type="Proteomes" id="UP000552864"/>
    </source>
</evidence>
<dbReference type="RefSeq" id="WP_168738950.1">
    <property type="nucleotide sequence ID" value="NZ_JABAHZ010000002.1"/>
</dbReference>
<keyword evidence="2" id="KW-1185">Reference proteome</keyword>